<organism evidence="1 2">
    <name type="scientific">Photobacterium malacitanum</name>
    <dbReference type="NCBI Taxonomy" id="2204294"/>
    <lineage>
        <taxon>Bacteria</taxon>
        <taxon>Pseudomonadati</taxon>
        <taxon>Pseudomonadota</taxon>
        <taxon>Gammaproteobacteria</taxon>
        <taxon>Vibrionales</taxon>
        <taxon>Vibrionaceae</taxon>
        <taxon>Photobacterium</taxon>
    </lineage>
</organism>
<keyword evidence="2" id="KW-1185">Reference proteome</keyword>
<sequence length="93" mass="10675">MASGEWRVASGEWRVASGEWRVASGEKSLIANNIVAIFPTEFRYRKLEPRTSKPQTLETQILELSKTRKLENSKTRKLKLSNLPTLTLILIYK</sequence>
<dbReference type="EMBL" id="FYAK01000001">
    <property type="protein sequence ID" value="SMY33221.1"/>
    <property type="molecule type" value="Genomic_DNA"/>
</dbReference>
<name>A0A1Y6MDC0_9GAMM</name>
<protein>
    <submittedName>
        <fullName evidence="1">Uncharacterized protein</fullName>
    </submittedName>
</protein>
<dbReference type="AlphaFoldDB" id="A0A1Y6MDC0"/>
<proteinExistence type="predicted"/>
<accession>A0A1Y6MDC0</accession>
<gene>
    <name evidence="1" type="ORF">PMAL9190_00925</name>
</gene>
<reference evidence="2" key="1">
    <citation type="submission" date="2017-06" db="EMBL/GenBank/DDBJ databases">
        <authorList>
            <person name="Rodrigo-Torres L."/>
            <person name="Arahal R.D."/>
            <person name="Lucena T."/>
        </authorList>
    </citation>
    <scope>NUCLEOTIDE SEQUENCE [LARGE SCALE GENOMIC DNA]</scope>
    <source>
        <strain evidence="2">CECT 9190</strain>
    </source>
</reference>
<dbReference type="Proteomes" id="UP000195963">
    <property type="component" value="Unassembled WGS sequence"/>
</dbReference>
<evidence type="ECO:0000313" key="1">
    <source>
        <dbReference type="EMBL" id="SMY33221.1"/>
    </source>
</evidence>
<evidence type="ECO:0000313" key="2">
    <source>
        <dbReference type="Proteomes" id="UP000195963"/>
    </source>
</evidence>